<keyword evidence="2" id="KW-1185">Reference proteome</keyword>
<dbReference type="Proteomes" id="UP001576784">
    <property type="component" value="Unassembled WGS sequence"/>
</dbReference>
<organism evidence="1 2">
    <name type="scientific">Floridaenema flaviceps BLCC-F50</name>
    <dbReference type="NCBI Taxonomy" id="3153642"/>
    <lineage>
        <taxon>Bacteria</taxon>
        <taxon>Bacillati</taxon>
        <taxon>Cyanobacteriota</taxon>
        <taxon>Cyanophyceae</taxon>
        <taxon>Oscillatoriophycideae</taxon>
        <taxon>Aerosakkonematales</taxon>
        <taxon>Aerosakkonemataceae</taxon>
        <taxon>Floridanema</taxon>
        <taxon>Floridanema flaviceps</taxon>
    </lineage>
</organism>
<dbReference type="EMBL" id="JBHFNR010000209">
    <property type="protein sequence ID" value="MFB2896685.1"/>
    <property type="molecule type" value="Genomic_DNA"/>
</dbReference>
<dbReference type="Pfam" id="PF19671">
    <property type="entry name" value="DUF6174"/>
    <property type="match status" value="1"/>
</dbReference>
<evidence type="ECO:0000313" key="2">
    <source>
        <dbReference type="Proteomes" id="UP001576784"/>
    </source>
</evidence>
<dbReference type="InterPro" id="IPR046172">
    <property type="entry name" value="DUF6174"/>
</dbReference>
<protein>
    <submittedName>
        <fullName evidence="1">DUF6174 domain-containing protein</fullName>
    </submittedName>
</protein>
<comment type="caution">
    <text evidence="1">The sequence shown here is derived from an EMBL/GenBank/DDBJ whole genome shotgun (WGS) entry which is preliminary data.</text>
</comment>
<dbReference type="RefSeq" id="WP_413266307.1">
    <property type="nucleotide sequence ID" value="NZ_JBHFNR010000209.1"/>
</dbReference>
<name>A0ABV4XY78_9CYAN</name>
<reference evidence="1 2" key="1">
    <citation type="submission" date="2024-09" db="EMBL/GenBank/DDBJ databases">
        <title>Floridaenema gen nov. (Aerosakkonemataceae, Aerosakkonematales ord. nov., Cyanobacteria) from benthic tropical and subtropical fresh waters, with the description of four new species.</title>
        <authorList>
            <person name="Moretto J.A."/>
            <person name="Berthold D.E."/>
            <person name="Lefler F.W."/>
            <person name="Huang I.-S."/>
            <person name="Laughinghouse H. IV."/>
        </authorList>
    </citation>
    <scope>NUCLEOTIDE SEQUENCE [LARGE SCALE GENOMIC DNA]</scope>
    <source>
        <strain evidence="1 2">BLCC-F50</strain>
    </source>
</reference>
<accession>A0ABV4XY78</accession>
<proteinExistence type="predicted"/>
<gene>
    <name evidence="1" type="ORF">ACE1CI_27555</name>
</gene>
<evidence type="ECO:0000313" key="1">
    <source>
        <dbReference type="EMBL" id="MFB2896685.1"/>
    </source>
</evidence>
<sequence length="200" mass="22839">MLSKSIKKLFWLITSLLVILNVDSAYASNSQESRLTTGLCSSTGTLLMAQSNLPVLAERNLLALASSNSEELRKNQELWAKQKLRNYRYTLRVSCFCPTDLTQPVNINVRSGRTASITPETSRNRVNREFFQKYDSIDKLFEIIRSAIAQNAYKVDVKYHPSLGYPTQITIDYNKQMADEELFLTINSLEAQSNRRFSQP</sequence>